<evidence type="ECO:0000256" key="10">
    <source>
        <dbReference type="SAM" id="Phobius"/>
    </source>
</evidence>
<comment type="subcellular location">
    <subcellularLocation>
        <location evidence="1 9">Cell membrane</location>
        <topology evidence="1 9">Multi-pass membrane protein</topology>
    </subcellularLocation>
</comment>
<dbReference type="PANTHER" id="PTHR30561:SF0">
    <property type="entry name" value="GUANIDINIUM EXPORTER"/>
    <property type="match status" value="1"/>
</dbReference>
<keyword evidence="4" id="KW-1003">Cell membrane</keyword>
<keyword evidence="8" id="KW-0046">Antibiotic resistance</keyword>
<evidence type="ECO:0000256" key="7">
    <source>
        <dbReference type="ARBA" id="ARBA00023136"/>
    </source>
</evidence>
<evidence type="ECO:0000313" key="11">
    <source>
        <dbReference type="EMBL" id="VEG51662.1"/>
    </source>
</evidence>
<feature type="transmembrane region" description="Helical" evidence="10">
    <location>
        <begin position="82"/>
        <end position="103"/>
    </location>
</feature>
<dbReference type="AlphaFoldDB" id="A0A3S4VNE7"/>
<dbReference type="OrthoDB" id="21828at2"/>
<dbReference type="KEGG" id="mauu:NCTC10437_00774"/>
<keyword evidence="12" id="KW-1185">Reference proteome</keyword>
<proteinExistence type="inferred from homology"/>
<evidence type="ECO:0000256" key="9">
    <source>
        <dbReference type="RuleBase" id="RU003942"/>
    </source>
</evidence>
<organism evidence="11 12">
    <name type="scientific">Mycolicibacterium aurum</name>
    <name type="common">Mycobacterium aurum</name>
    <dbReference type="NCBI Taxonomy" id="1791"/>
    <lineage>
        <taxon>Bacteria</taxon>
        <taxon>Bacillati</taxon>
        <taxon>Actinomycetota</taxon>
        <taxon>Actinomycetes</taxon>
        <taxon>Mycobacteriales</taxon>
        <taxon>Mycobacteriaceae</taxon>
        <taxon>Mycolicibacterium</taxon>
    </lineage>
</organism>
<accession>A0A3S4VNE7</accession>
<dbReference type="GO" id="GO:0022857">
    <property type="term" value="F:transmembrane transporter activity"/>
    <property type="evidence" value="ECO:0007669"/>
    <property type="project" value="InterPro"/>
</dbReference>
<dbReference type="GO" id="GO:0046677">
    <property type="term" value="P:response to antibiotic"/>
    <property type="evidence" value="ECO:0007669"/>
    <property type="project" value="UniProtKB-KW"/>
</dbReference>
<name>A0A3S4VNE7_MYCAU</name>
<dbReference type="Pfam" id="PF00893">
    <property type="entry name" value="Multi_Drug_Res"/>
    <property type="match status" value="1"/>
</dbReference>
<dbReference type="PANTHER" id="PTHR30561">
    <property type="entry name" value="SMR FAMILY PROTON-DEPENDENT DRUG EFFLUX TRANSPORTER SUGE"/>
    <property type="match status" value="1"/>
</dbReference>
<dbReference type="Proteomes" id="UP000279306">
    <property type="component" value="Chromosome"/>
</dbReference>
<dbReference type="EMBL" id="LR134356">
    <property type="protein sequence ID" value="VEG51662.1"/>
    <property type="molecule type" value="Genomic_DNA"/>
</dbReference>
<dbReference type="InterPro" id="IPR037185">
    <property type="entry name" value="EmrE-like"/>
</dbReference>
<dbReference type="InterPro" id="IPR045324">
    <property type="entry name" value="Small_multidrug_res"/>
</dbReference>
<gene>
    <name evidence="11" type="primary">sugE_2</name>
    <name evidence="11" type="ORF">NCTC10437_00774</name>
</gene>
<protein>
    <submittedName>
        <fullName evidence="11">Small multidrug resistance protein</fullName>
    </submittedName>
</protein>
<dbReference type="Gene3D" id="1.10.3730.20">
    <property type="match status" value="1"/>
</dbReference>
<dbReference type="InterPro" id="IPR000390">
    <property type="entry name" value="Small_drug/metabolite_transptr"/>
</dbReference>
<dbReference type="RefSeq" id="WP_048632230.1">
    <property type="nucleotide sequence ID" value="NZ_CVQQ01000006.1"/>
</dbReference>
<evidence type="ECO:0000256" key="6">
    <source>
        <dbReference type="ARBA" id="ARBA00022989"/>
    </source>
</evidence>
<feature type="transmembrane region" description="Helical" evidence="10">
    <location>
        <begin position="57"/>
        <end position="76"/>
    </location>
</feature>
<dbReference type="STRING" id="1791.GCA_001049355_02321"/>
<evidence type="ECO:0000256" key="3">
    <source>
        <dbReference type="ARBA" id="ARBA00022448"/>
    </source>
</evidence>
<reference evidence="11 12" key="1">
    <citation type="submission" date="2018-12" db="EMBL/GenBank/DDBJ databases">
        <authorList>
            <consortium name="Pathogen Informatics"/>
        </authorList>
    </citation>
    <scope>NUCLEOTIDE SEQUENCE [LARGE SCALE GENOMIC DNA]</scope>
    <source>
        <strain evidence="11 12">NCTC10437</strain>
    </source>
</reference>
<evidence type="ECO:0000313" key="12">
    <source>
        <dbReference type="Proteomes" id="UP000279306"/>
    </source>
</evidence>
<evidence type="ECO:0000256" key="2">
    <source>
        <dbReference type="ARBA" id="ARBA00007822"/>
    </source>
</evidence>
<keyword evidence="5 9" id="KW-0812">Transmembrane</keyword>
<dbReference type="SUPFAM" id="SSF103481">
    <property type="entry name" value="Multidrug resistance efflux transporter EmrE"/>
    <property type="match status" value="1"/>
</dbReference>
<evidence type="ECO:0000256" key="1">
    <source>
        <dbReference type="ARBA" id="ARBA00004651"/>
    </source>
</evidence>
<feature type="transmembrane region" description="Helical" evidence="10">
    <location>
        <begin position="27"/>
        <end position="50"/>
    </location>
</feature>
<keyword evidence="7 10" id="KW-0472">Membrane</keyword>
<evidence type="ECO:0000256" key="8">
    <source>
        <dbReference type="ARBA" id="ARBA00023251"/>
    </source>
</evidence>
<sequence length="125" mass="12622">MAWFVLIVSAVLEAAWATALGKTDGFTAPVATAVFLIALPASLGGLAWAATHIPIGSAYAVWTGLGAALTVGYAMLSGDEAASLGRAVFLTGIIAAVVGLKLLPSEAGAPAEHDERPREYATAGR</sequence>
<keyword evidence="6 10" id="KW-1133">Transmembrane helix</keyword>
<evidence type="ECO:0000256" key="5">
    <source>
        <dbReference type="ARBA" id="ARBA00022692"/>
    </source>
</evidence>
<keyword evidence="3" id="KW-0813">Transport</keyword>
<comment type="similarity">
    <text evidence="2">Belongs to the drug/metabolite transporter (DMT) superfamily. Small multidrug resistance (SMR) (TC 2.A.7.1) family. Mmr subfamily.</text>
</comment>
<dbReference type="GO" id="GO:0005886">
    <property type="term" value="C:plasma membrane"/>
    <property type="evidence" value="ECO:0007669"/>
    <property type="project" value="UniProtKB-SubCell"/>
</dbReference>
<evidence type="ECO:0000256" key="4">
    <source>
        <dbReference type="ARBA" id="ARBA00022475"/>
    </source>
</evidence>